<keyword evidence="2" id="KW-1185">Reference proteome</keyword>
<evidence type="ECO:0000313" key="2">
    <source>
        <dbReference type="Proteomes" id="UP000275408"/>
    </source>
</evidence>
<proteinExistence type="predicted"/>
<accession>A0A3M6TCE5</accession>
<organism evidence="1 2">
    <name type="scientific">Pocillopora damicornis</name>
    <name type="common">Cauliflower coral</name>
    <name type="synonym">Millepora damicornis</name>
    <dbReference type="NCBI Taxonomy" id="46731"/>
    <lineage>
        <taxon>Eukaryota</taxon>
        <taxon>Metazoa</taxon>
        <taxon>Cnidaria</taxon>
        <taxon>Anthozoa</taxon>
        <taxon>Hexacorallia</taxon>
        <taxon>Scleractinia</taxon>
        <taxon>Astrocoeniina</taxon>
        <taxon>Pocilloporidae</taxon>
        <taxon>Pocillopora</taxon>
    </lineage>
</organism>
<comment type="caution">
    <text evidence="1">The sequence shown here is derived from an EMBL/GenBank/DDBJ whole genome shotgun (WGS) entry which is preliminary data.</text>
</comment>
<gene>
    <name evidence="1" type="ORF">pdam_00024351</name>
</gene>
<dbReference type="AlphaFoldDB" id="A0A3M6TCE5"/>
<name>A0A3M6TCE5_POCDA</name>
<dbReference type="Proteomes" id="UP000275408">
    <property type="component" value="Unassembled WGS sequence"/>
</dbReference>
<reference evidence="1 2" key="1">
    <citation type="journal article" date="2018" name="Sci. Rep.">
        <title>Comparative analysis of the Pocillopora damicornis genome highlights role of immune system in coral evolution.</title>
        <authorList>
            <person name="Cunning R."/>
            <person name="Bay R.A."/>
            <person name="Gillette P."/>
            <person name="Baker A.C."/>
            <person name="Traylor-Knowles N."/>
        </authorList>
    </citation>
    <scope>NUCLEOTIDE SEQUENCE [LARGE SCALE GENOMIC DNA]</scope>
    <source>
        <strain evidence="1">RSMAS</strain>
        <tissue evidence="1">Whole animal</tissue>
    </source>
</reference>
<dbReference type="EMBL" id="RCHS01003898">
    <property type="protein sequence ID" value="RMX39021.1"/>
    <property type="molecule type" value="Genomic_DNA"/>
</dbReference>
<sequence length="119" mass="13289">MYQKQLLRLNKNRQLRKGMDTKLTKTKIRNHVGGSLSSSILSVGRTLLPTIGKTLGLPTLARLASEGPSQIFKTISGGGMHTGPFMVPFEALQKLVRVIHLLTAKQKKDFQKVLRQEEH</sequence>
<evidence type="ECO:0000313" key="1">
    <source>
        <dbReference type="EMBL" id="RMX39021.1"/>
    </source>
</evidence>
<protein>
    <submittedName>
        <fullName evidence="1">Uncharacterized protein</fullName>
    </submittedName>
</protein>